<dbReference type="AlphaFoldDB" id="M1DJD1"/>
<feature type="compositionally biased region" description="Acidic residues" evidence="1">
    <location>
        <begin position="176"/>
        <end position="187"/>
    </location>
</feature>
<keyword evidence="3" id="KW-1185">Reference proteome</keyword>
<name>M1DJD1_SOLTU</name>
<feature type="compositionally biased region" description="Low complexity" evidence="1">
    <location>
        <begin position="37"/>
        <end position="51"/>
    </location>
</feature>
<evidence type="ECO:0000256" key="1">
    <source>
        <dbReference type="SAM" id="MobiDB-lite"/>
    </source>
</evidence>
<sequence length="268" mass="29326">MNRARQIIRSSDEVIVIAPQFEEGDLSIDESQFGYESHSSSRSSGDSASSSNALVPPRAEPNPSTTEPNKWCIEGQYQIYFDAKMLNEHQKIAHIITEERQAVEDLPQGLATVNFQDTQVEDNVMYVDSGATNHLTKNKAEVLTKPPNIDGVDSHHVEPDDVLPNSTHDPKNISDGESDNFVDDSENASESQDATEVLEHNHIPVPTAQGVNMEAPIETVPEAASEVEEDEVVMTALFGDIVPPPDPSRTAGKCHRSSDHTSDADEAR</sequence>
<reference evidence="2" key="2">
    <citation type="submission" date="2015-06" db="UniProtKB">
        <authorList>
            <consortium name="EnsemblPlants"/>
        </authorList>
    </citation>
    <scope>IDENTIFICATION</scope>
    <source>
        <strain evidence="2">DM1-3 516 R44</strain>
    </source>
</reference>
<organism evidence="2 3">
    <name type="scientific">Solanum tuberosum</name>
    <name type="common">Potato</name>
    <dbReference type="NCBI Taxonomy" id="4113"/>
    <lineage>
        <taxon>Eukaryota</taxon>
        <taxon>Viridiplantae</taxon>
        <taxon>Streptophyta</taxon>
        <taxon>Embryophyta</taxon>
        <taxon>Tracheophyta</taxon>
        <taxon>Spermatophyta</taxon>
        <taxon>Magnoliopsida</taxon>
        <taxon>eudicotyledons</taxon>
        <taxon>Gunneridae</taxon>
        <taxon>Pentapetalae</taxon>
        <taxon>asterids</taxon>
        <taxon>lamiids</taxon>
        <taxon>Solanales</taxon>
        <taxon>Solanaceae</taxon>
        <taxon>Solanoideae</taxon>
        <taxon>Solaneae</taxon>
        <taxon>Solanum</taxon>
    </lineage>
</organism>
<feature type="region of interest" description="Disordered" evidence="1">
    <location>
        <begin position="239"/>
        <end position="268"/>
    </location>
</feature>
<accession>M1DJD1</accession>
<dbReference type="PaxDb" id="4113-PGSC0003DMT400089992"/>
<evidence type="ECO:0000313" key="2">
    <source>
        <dbReference type="EnsemblPlants" id="PGSC0003DMT400089992"/>
    </source>
</evidence>
<evidence type="ECO:0000313" key="3">
    <source>
        <dbReference type="Proteomes" id="UP000011115"/>
    </source>
</evidence>
<dbReference type="InParanoid" id="M1DJD1"/>
<reference evidence="3" key="1">
    <citation type="journal article" date="2011" name="Nature">
        <title>Genome sequence and analysis of the tuber crop potato.</title>
        <authorList>
            <consortium name="The Potato Genome Sequencing Consortium"/>
        </authorList>
    </citation>
    <scope>NUCLEOTIDE SEQUENCE [LARGE SCALE GENOMIC DNA]</scope>
    <source>
        <strain evidence="3">cv. DM1-3 516 R44</strain>
    </source>
</reference>
<evidence type="ECO:0008006" key="4">
    <source>
        <dbReference type="Google" id="ProtNLM"/>
    </source>
</evidence>
<dbReference type="HOGENOM" id="CLU_1039795_0_0_1"/>
<protein>
    <recommendedName>
        <fullName evidence="4">Integrase core domain containing protein</fullName>
    </recommendedName>
</protein>
<proteinExistence type="predicted"/>
<feature type="region of interest" description="Disordered" evidence="1">
    <location>
        <begin position="28"/>
        <end position="69"/>
    </location>
</feature>
<feature type="compositionally biased region" description="Basic and acidic residues" evidence="1">
    <location>
        <begin position="256"/>
        <end position="268"/>
    </location>
</feature>
<dbReference type="Gramene" id="PGSC0003DMT400089992">
    <property type="protein sequence ID" value="PGSC0003DMT400089992"/>
    <property type="gene ID" value="PGSC0003DMG400039563"/>
</dbReference>
<dbReference type="EnsemblPlants" id="PGSC0003DMT400089992">
    <property type="protein sequence ID" value="PGSC0003DMT400089992"/>
    <property type="gene ID" value="PGSC0003DMG400039563"/>
</dbReference>
<dbReference type="Proteomes" id="UP000011115">
    <property type="component" value="Unassembled WGS sequence"/>
</dbReference>
<feature type="region of interest" description="Disordered" evidence="1">
    <location>
        <begin position="145"/>
        <end position="195"/>
    </location>
</feature>